<name>A0A2D6YKM4_9DELT</name>
<dbReference type="PROSITE" id="PS50123">
    <property type="entry name" value="CHER"/>
    <property type="match status" value="1"/>
</dbReference>
<dbReference type="PANTHER" id="PTHR24422:SF10">
    <property type="entry name" value="CHEMOTAXIS PROTEIN METHYLTRANSFERASE 2"/>
    <property type="match status" value="1"/>
</dbReference>
<dbReference type="GO" id="GO:0032259">
    <property type="term" value="P:methylation"/>
    <property type="evidence" value="ECO:0007669"/>
    <property type="project" value="UniProtKB-KW"/>
</dbReference>
<evidence type="ECO:0000313" key="7">
    <source>
        <dbReference type="EMBL" id="MAH63751.1"/>
    </source>
</evidence>
<dbReference type="Pfam" id="PF01739">
    <property type="entry name" value="CheR"/>
    <property type="match status" value="1"/>
</dbReference>
<dbReference type="PANTHER" id="PTHR24422">
    <property type="entry name" value="CHEMOTAXIS PROTEIN METHYLTRANSFERASE"/>
    <property type="match status" value="1"/>
</dbReference>
<keyword evidence="3" id="KW-0489">Methyltransferase</keyword>
<dbReference type="SUPFAM" id="SSF53335">
    <property type="entry name" value="S-adenosyl-L-methionine-dependent methyltransferases"/>
    <property type="match status" value="1"/>
</dbReference>
<evidence type="ECO:0000259" key="6">
    <source>
        <dbReference type="PROSITE" id="PS50123"/>
    </source>
</evidence>
<evidence type="ECO:0000256" key="5">
    <source>
        <dbReference type="ARBA" id="ARBA00022691"/>
    </source>
</evidence>
<evidence type="ECO:0000256" key="3">
    <source>
        <dbReference type="ARBA" id="ARBA00022603"/>
    </source>
</evidence>
<dbReference type="Gene3D" id="3.40.50.150">
    <property type="entry name" value="Vaccinia Virus protein VP39"/>
    <property type="match status" value="1"/>
</dbReference>
<keyword evidence="4" id="KW-0808">Transferase</keyword>
<protein>
    <recommendedName>
        <fullName evidence="2">protein-glutamate O-methyltransferase</fullName>
        <ecNumber evidence="2">2.1.1.80</ecNumber>
    </recommendedName>
</protein>
<evidence type="ECO:0000313" key="8">
    <source>
        <dbReference type="Proteomes" id="UP000226525"/>
    </source>
</evidence>
<dbReference type="EMBL" id="NZEX01000111">
    <property type="protein sequence ID" value="MAH63751.1"/>
    <property type="molecule type" value="Genomic_DNA"/>
</dbReference>
<comment type="caution">
    <text evidence="7">The sequence shown here is derived from an EMBL/GenBank/DDBJ whole genome shotgun (WGS) entry which is preliminary data.</text>
</comment>
<dbReference type="PRINTS" id="PR00996">
    <property type="entry name" value="CHERMTFRASE"/>
</dbReference>
<feature type="domain" description="CheR-type methyltransferase" evidence="6">
    <location>
        <begin position="11"/>
        <end position="280"/>
    </location>
</feature>
<dbReference type="InterPro" id="IPR050903">
    <property type="entry name" value="Bact_Chemotaxis_MeTrfase"/>
</dbReference>
<dbReference type="InterPro" id="IPR036804">
    <property type="entry name" value="CheR_N_sf"/>
</dbReference>
<evidence type="ECO:0000256" key="2">
    <source>
        <dbReference type="ARBA" id="ARBA00012534"/>
    </source>
</evidence>
<dbReference type="SUPFAM" id="SSF47757">
    <property type="entry name" value="Chemotaxis receptor methyltransferase CheR, N-terminal domain"/>
    <property type="match status" value="1"/>
</dbReference>
<proteinExistence type="predicted"/>
<organism evidence="7 8">
    <name type="scientific">SAR324 cluster bacterium</name>
    <dbReference type="NCBI Taxonomy" id="2024889"/>
    <lineage>
        <taxon>Bacteria</taxon>
        <taxon>Deltaproteobacteria</taxon>
        <taxon>SAR324 cluster</taxon>
    </lineage>
</organism>
<dbReference type="EC" id="2.1.1.80" evidence="2"/>
<sequence>MLTTTLNLDPVAPQTARFPPEAFDMLARLAENHLGMDFQKRRHDRLFLMISKRVKATFKQNIIDYLSFLETHPNHPEWIEIEQILTIQKTEFFRESSQIKFFEETILPEIKHRKYRDGDFKIRAWSCGCSTGEEAYTLSILFHQKFLPSTEWDVRILASDVHQNALEIGKNAQYTEESLHNVTREKRLNYFKNTGENYCVVEPLKEMIHFRKINLISDRYPIKTKFSVIFCRNLLIYMTPFWQNTILNRLRNYLEPGGYLLLGHSEYLADKKDFQLTKFNAFQSPIC</sequence>
<reference evidence="8" key="1">
    <citation type="submission" date="2017-09" db="EMBL/GenBank/DDBJ databases">
        <title>The Reconstruction of 2,631 Draft Metagenome-Assembled Genomes from the Global Oceans.</title>
        <authorList>
            <person name="Tully B.J."/>
            <person name="Graham E.D."/>
            <person name="Heidelberg J.F."/>
        </authorList>
    </citation>
    <scope>NUCLEOTIDE SEQUENCE [LARGE SCALE GENOMIC DNA]</scope>
</reference>
<dbReference type="InterPro" id="IPR022642">
    <property type="entry name" value="CheR_C"/>
</dbReference>
<dbReference type="AlphaFoldDB" id="A0A2D6YKM4"/>
<dbReference type="InterPro" id="IPR000780">
    <property type="entry name" value="CheR_MeTrfase"/>
</dbReference>
<accession>A0A2D6YKM4</accession>
<dbReference type="InterPro" id="IPR029063">
    <property type="entry name" value="SAM-dependent_MTases_sf"/>
</dbReference>
<dbReference type="Proteomes" id="UP000226525">
    <property type="component" value="Unassembled WGS sequence"/>
</dbReference>
<evidence type="ECO:0000256" key="1">
    <source>
        <dbReference type="ARBA" id="ARBA00001541"/>
    </source>
</evidence>
<evidence type="ECO:0000256" key="4">
    <source>
        <dbReference type="ARBA" id="ARBA00022679"/>
    </source>
</evidence>
<dbReference type="SMART" id="SM00138">
    <property type="entry name" value="MeTrc"/>
    <property type="match status" value="1"/>
</dbReference>
<dbReference type="GO" id="GO:0008983">
    <property type="term" value="F:protein-glutamate O-methyltransferase activity"/>
    <property type="evidence" value="ECO:0007669"/>
    <property type="project" value="UniProtKB-EC"/>
</dbReference>
<comment type="catalytic activity">
    <reaction evidence="1">
        <text>L-glutamyl-[protein] + S-adenosyl-L-methionine = [protein]-L-glutamate 5-O-methyl ester + S-adenosyl-L-homocysteine</text>
        <dbReference type="Rhea" id="RHEA:24452"/>
        <dbReference type="Rhea" id="RHEA-COMP:10208"/>
        <dbReference type="Rhea" id="RHEA-COMP:10311"/>
        <dbReference type="ChEBI" id="CHEBI:29973"/>
        <dbReference type="ChEBI" id="CHEBI:57856"/>
        <dbReference type="ChEBI" id="CHEBI:59789"/>
        <dbReference type="ChEBI" id="CHEBI:82795"/>
        <dbReference type="EC" id="2.1.1.80"/>
    </reaction>
</comment>
<dbReference type="Gene3D" id="1.10.155.10">
    <property type="entry name" value="Chemotaxis receptor methyltransferase CheR, N-terminal domain"/>
    <property type="match status" value="1"/>
</dbReference>
<gene>
    <name evidence="7" type="ORF">CMN54_09965</name>
</gene>
<keyword evidence="5" id="KW-0949">S-adenosyl-L-methionine</keyword>